<dbReference type="Proteomes" id="UP000054270">
    <property type="component" value="Unassembled WGS sequence"/>
</dbReference>
<name>A0A0D2M5Y6_HYPSF</name>
<sequence length="53" mass="6312">MYRVLTLQLLTSSFSLSCSEPIKVSLLKHSLFFRFALFFPFLFPVNLRSRLWL</sequence>
<reference evidence="2" key="1">
    <citation type="submission" date="2014-04" db="EMBL/GenBank/DDBJ databases">
        <title>Evolutionary Origins and Diversification of the Mycorrhizal Mutualists.</title>
        <authorList>
            <consortium name="DOE Joint Genome Institute"/>
            <consortium name="Mycorrhizal Genomics Consortium"/>
            <person name="Kohler A."/>
            <person name="Kuo A."/>
            <person name="Nagy L.G."/>
            <person name="Floudas D."/>
            <person name="Copeland A."/>
            <person name="Barry K.W."/>
            <person name="Cichocki N."/>
            <person name="Veneault-Fourrey C."/>
            <person name="LaButti K."/>
            <person name="Lindquist E.A."/>
            <person name="Lipzen A."/>
            <person name="Lundell T."/>
            <person name="Morin E."/>
            <person name="Murat C."/>
            <person name="Riley R."/>
            <person name="Ohm R."/>
            <person name="Sun H."/>
            <person name="Tunlid A."/>
            <person name="Henrissat B."/>
            <person name="Grigoriev I.V."/>
            <person name="Hibbett D.S."/>
            <person name="Martin F."/>
        </authorList>
    </citation>
    <scope>NUCLEOTIDE SEQUENCE [LARGE SCALE GENOMIC DNA]</scope>
    <source>
        <strain evidence="2">FD-334 SS-4</strain>
    </source>
</reference>
<dbReference type="PROSITE" id="PS51257">
    <property type="entry name" value="PROKAR_LIPOPROTEIN"/>
    <property type="match status" value="1"/>
</dbReference>
<organism evidence="1 2">
    <name type="scientific">Hypholoma sublateritium (strain FD-334 SS-4)</name>
    <dbReference type="NCBI Taxonomy" id="945553"/>
    <lineage>
        <taxon>Eukaryota</taxon>
        <taxon>Fungi</taxon>
        <taxon>Dikarya</taxon>
        <taxon>Basidiomycota</taxon>
        <taxon>Agaricomycotina</taxon>
        <taxon>Agaricomycetes</taxon>
        <taxon>Agaricomycetidae</taxon>
        <taxon>Agaricales</taxon>
        <taxon>Agaricineae</taxon>
        <taxon>Strophariaceae</taxon>
        <taxon>Hypholoma</taxon>
    </lineage>
</organism>
<gene>
    <name evidence="1" type="ORF">HYPSUDRAFT_45133</name>
</gene>
<feature type="non-terminal residue" evidence="1">
    <location>
        <position position="1"/>
    </location>
</feature>
<protein>
    <submittedName>
        <fullName evidence="1">Uncharacterized protein</fullName>
    </submittedName>
</protein>
<dbReference type="AlphaFoldDB" id="A0A0D2M5Y6"/>
<evidence type="ECO:0000313" key="2">
    <source>
        <dbReference type="Proteomes" id="UP000054270"/>
    </source>
</evidence>
<evidence type="ECO:0000313" key="1">
    <source>
        <dbReference type="EMBL" id="KJA18588.1"/>
    </source>
</evidence>
<accession>A0A0D2M5Y6</accession>
<proteinExistence type="predicted"/>
<dbReference type="EMBL" id="KN817587">
    <property type="protein sequence ID" value="KJA18588.1"/>
    <property type="molecule type" value="Genomic_DNA"/>
</dbReference>
<keyword evidence="2" id="KW-1185">Reference proteome</keyword>